<dbReference type="AlphaFoldDB" id="A0A821VXD2"/>
<feature type="domain" description="Carboxylesterase type B" evidence="3">
    <location>
        <begin position="22"/>
        <end position="518"/>
    </location>
</feature>
<dbReference type="InterPro" id="IPR002018">
    <property type="entry name" value="CarbesteraseB"/>
</dbReference>
<evidence type="ECO:0000313" key="5">
    <source>
        <dbReference type="Proteomes" id="UP000663880"/>
    </source>
</evidence>
<feature type="signal peptide" evidence="2">
    <location>
        <begin position="1"/>
        <end position="17"/>
    </location>
</feature>
<evidence type="ECO:0000256" key="1">
    <source>
        <dbReference type="ARBA" id="ARBA00023180"/>
    </source>
</evidence>
<dbReference type="Proteomes" id="UP000663880">
    <property type="component" value="Unassembled WGS sequence"/>
</dbReference>
<dbReference type="Pfam" id="PF00135">
    <property type="entry name" value="COesterase"/>
    <property type="match status" value="1"/>
</dbReference>
<proteinExistence type="predicted"/>
<feature type="chain" id="PRO_5032796867" description="Carboxylesterase type B domain-containing protein" evidence="2">
    <location>
        <begin position="18"/>
        <end position="532"/>
    </location>
</feature>
<evidence type="ECO:0000313" key="4">
    <source>
        <dbReference type="EMBL" id="CAF4913337.1"/>
    </source>
</evidence>
<evidence type="ECO:0000256" key="2">
    <source>
        <dbReference type="SAM" id="SignalP"/>
    </source>
</evidence>
<keyword evidence="2" id="KW-0732">Signal</keyword>
<dbReference type="PANTHER" id="PTHR11559">
    <property type="entry name" value="CARBOXYLESTERASE"/>
    <property type="match status" value="1"/>
</dbReference>
<name>A0A821VXD2_9NEOP</name>
<keyword evidence="1" id="KW-0325">Glycoprotein</keyword>
<evidence type="ECO:0000259" key="3">
    <source>
        <dbReference type="Pfam" id="PF00135"/>
    </source>
</evidence>
<dbReference type="SUPFAM" id="SSF53474">
    <property type="entry name" value="alpha/beta-Hydrolases"/>
    <property type="match status" value="1"/>
</dbReference>
<sequence length="532" mass="59393">MEWQIVIFAAIFGVTLAMENNLIVTTTEGQVQGSLASSGLYYEFLGIRYAVPIKFRAPAPPESFSGIYKADNRAVLCPQFPTYDPLAAPSENEDCLVLNVFTPAFINTTCPVMVFLHGGDFGVGSSSPIFYGPQFLISHGVIVVTVNYRLNAYGFLNLGIKEAPGNAGLKDIRAALRWVQKNIKNFQGDPDNVTVFGQGSGGVAAIYLTMSPSTKGLFHRVISESGSPFSPHVFDHSPLKTASHLAKSLSMKSEDPKTLLKLYRETQISKVEEAIGNQMNAKSVFLPSVEKVFKGEEPFLTDTPFNILSNRPDYFHPVPAIIGLNTVEGLSSILDYNTVTGQMDRIHHEDFSALDQRNFNPEDKENFRKMLRDTFFSEITNDEALVGGLVNLNTDFCHVGPMSLFADLYGNNTVYQYLFSYIGNRNLGRILTNSTLDATANLDELFYVFDLDRLPLEMDENDARIVTFMTQMWTNFAKFGTPTPDVSNGEWLPYPHHLEINLEPQYVAPLTPERAQFWRALFYKYGADMSTK</sequence>
<comment type="caution">
    <text evidence="4">The sequence shown here is derived from an EMBL/GenBank/DDBJ whole genome shotgun (WGS) entry which is preliminary data.</text>
</comment>
<dbReference type="EMBL" id="CAJOBZ010000047">
    <property type="protein sequence ID" value="CAF4913337.1"/>
    <property type="molecule type" value="Genomic_DNA"/>
</dbReference>
<dbReference type="InterPro" id="IPR029058">
    <property type="entry name" value="AB_hydrolase_fold"/>
</dbReference>
<dbReference type="OrthoDB" id="19653at2759"/>
<accession>A0A821VXD2</accession>
<organism evidence="4 5">
    <name type="scientific">Pieris macdunnoughi</name>
    <dbReference type="NCBI Taxonomy" id="345717"/>
    <lineage>
        <taxon>Eukaryota</taxon>
        <taxon>Metazoa</taxon>
        <taxon>Ecdysozoa</taxon>
        <taxon>Arthropoda</taxon>
        <taxon>Hexapoda</taxon>
        <taxon>Insecta</taxon>
        <taxon>Pterygota</taxon>
        <taxon>Neoptera</taxon>
        <taxon>Endopterygota</taxon>
        <taxon>Lepidoptera</taxon>
        <taxon>Glossata</taxon>
        <taxon>Ditrysia</taxon>
        <taxon>Papilionoidea</taxon>
        <taxon>Pieridae</taxon>
        <taxon>Pierinae</taxon>
        <taxon>Pieris</taxon>
    </lineage>
</organism>
<reference evidence="4" key="1">
    <citation type="submission" date="2021-02" db="EMBL/GenBank/DDBJ databases">
        <authorList>
            <person name="Steward A R."/>
        </authorList>
    </citation>
    <scope>NUCLEOTIDE SEQUENCE</scope>
</reference>
<dbReference type="InterPro" id="IPR050309">
    <property type="entry name" value="Type-B_Carboxylest/Lipase"/>
</dbReference>
<protein>
    <recommendedName>
        <fullName evidence="3">Carboxylesterase type B domain-containing protein</fullName>
    </recommendedName>
</protein>
<dbReference type="Gene3D" id="3.40.50.1820">
    <property type="entry name" value="alpha/beta hydrolase"/>
    <property type="match status" value="1"/>
</dbReference>
<gene>
    <name evidence="4" type="ORF">PMACD_LOCUS12343</name>
</gene>
<keyword evidence="5" id="KW-1185">Reference proteome</keyword>